<organism evidence="1 2">
    <name type="scientific">Phlebia brevispora</name>
    <dbReference type="NCBI Taxonomy" id="194682"/>
    <lineage>
        <taxon>Eukaryota</taxon>
        <taxon>Fungi</taxon>
        <taxon>Dikarya</taxon>
        <taxon>Basidiomycota</taxon>
        <taxon>Agaricomycotina</taxon>
        <taxon>Agaricomycetes</taxon>
        <taxon>Polyporales</taxon>
        <taxon>Meruliaceae</taxon>
        <taxon>Phlebia</taxon>
    </lineage>
</organism>
<accession>A0ACC1SBZ0</accession>
<evidence type="ECO:0000313" key="2">
    <source>
        <dbReference type="Proteomes" id="UP001148662"/>
    </source>
</evidence>
<gene>
    <name evidence="1" type="ORF">NM688_g6832</name>
</gene>
<name>A0ACC1SBZ0_9APHY</name>
<comment type="caution">
    <text evidence="1">The sequence shown here is derived from an EMBL/GenBank/DDBJ whole genome shotgun (WGS) entry which is preliminary data.</text>
</comment>
<proteinExistence type="predicted"/>
<reference evidence="1" key="1">
    <citation type="submission" date="2022-07" db="EMBL/GenBank/DDBJ databases">
        <title>Genome Sequence of Phlebia brevispora.</title>
        <authorList>
            <person name="Buettner E."/>
        </authorList>
    </citation>
    <scope>NUCLEOTIDE SEQUENCE</scope>
    <source>
        <strain evidence="1">MPL23</strain>
    </source>
</reference>
<protein>
    <submittedName>
        <fullName evidence="1">Uncharacterized protein</fullName>
    </submittedName>
</protein>
<evidence type="ECO:0000313" key="1">
    <source>
        <dbReference type="EMBL" id="KAJ3536472.1"/>
    </source>
</evidence>
<dbReference type="Proteomes" id="UP001148662">
    <property type="component" value="Unassembled WGS sequence"/>
</dbReference>
<sequence length="676" mass="73438">MDDGETKLDSRAAGLAAMMSGGGLLGGHSDMCYALERQSECTLLSELHSELVSAAEWETLGTLCVSTQPWVMSEHGSRRAVLGLFGIGGYGRIEINRIPNSQRTPRSAEHGVEIAQHSEQGCLHDEQRIQGGLRTTNGDMWRGRGDVAQIQLGKRCKFIRNPGDSYQHSSSVPSGAEFHETTADPLVDSAGLQGVNPSATCSDGRPPSPGLGLINCLPPAKTAVCLLGLSPCGFASLAPRLPIGNAAFPVLTSNPIEWKSWRERVRHFTWSWYAVIMGTGVVSALLHLFPYHNGSLALKIIALVFFLLNLVLFVFVLTCTILRYVWFPEVWPLMLSHPAQSLFIGCFPMGAATLINAGLNVNQDWSTGHNGFLWTLWGFWWLDSLASYIIAFGMIYTMMVRQDHALSKMTALWLLPVVTLVVASSTGGLLSNAIREHSHTLALVTVGFSFTMVIIGLSFAMMYICIYLLRLITSGPPDAGLILSAFVVLGPLGQGGFSLLVNGQDLSELLPLHIASDFPQSQLAGQMLFAGCFIGGYALWSMGFAWILLACISIAHVAWSNKLTFSMAYWGLVFPNGTFALLSVQLSKVLNSGFFRAFGAAWSCIVFLLWIVIFVRSIPAFIDGSMFKAPYVIDAPMAPEIPTFDIEKSAVTPKIETADSSTQGSLMDEVAIDRPL</sequence>
<dbReference type="EMBL" id="JANHOG010001475">
    <property type="protein sequence ID" value="KAJ3536472.1"/>
    <property type="molecule type" value="Genomic_DNA"/>
</dbReference>
<keyword evidence="2" id="KW-1185">Reference proteome</keyword>